<dbReference type="Proteomes" id="UP000181790">
    <property type="component" value="Unassembled WGS sequence"/>
</dbReference>
<gene>
    <name evidence="1" type="ORF">BLX24_16190</name>
</gene>
<keyword evidence="2" id="KW-1185">Reference proteome</keyword>
<evidence type="ECO:0000313" key="2">
    <source>
        <dbReference type="Proteomes" id="UP000181790"/>
    </source>
</evidence>
<reference evidence="1 2" key="1">
    <citation type="submission" date="2016-10" db="EMBL/GenBank/DDBJ databases">
        <title>Arsenicibacter rosenii gen. nov., sp. nov., an efficient arsenic-methylating bacterium isolated from an arsenic-contaminated paddy soil.</title>
        <authorList>
            <person name="Huang K."/>
        </authorList>
    </citation>
    <scope>NUCLEOTIDE SEQUENCE [LARGE SCALE GENOMIC DNA]</scope>
    <source>
        <strain evidence="1 2">SM-1</strain>
    </source>
</reference>
<sequence length="71" mass="7944">MWSNTHFPAAMRSLNPSTREKAIEIANFLLANGEVDKAQAVAISIAEARRLARQARMVNEPAPAYSYTRRL</sequence>
<dbReference type="AlphaFoldDB" id="A0A1S2VJS1"/>
<evidence type="ECO:0000313" key="1">
    <source>
        <dbReference type="EMBL" id="OIN58068.1"/>
    </source>
</evidence>
<comment type="caution">
    <text evidence="1">The sequence shown here is derived from an EMBL/GenBank/DDBJ whole genome shotgun (WGS) entry which is preliminary data.</text>
</comment>
<accession>A0A1S2VJS1</accession>
<organism evidence="1 2">
    <name type="scientific">Arsenicibacter rosenii</name>
    <dbReference type="NCBI Taxonomy" id="1750698"/>
    <lineage>
        <taxon>Bacteria</taxon>
        <taxon>Pseudomonadati</taxon>
        <taxon>Bacteroidota</taxon>
        <taxon>Cytophagia</taxon>
        <taxon>Cytophagales</taxon>
        <taxon>Spirosomataceae</taxon>
        <taxon>Arsenicibacter</taxon>
    </lineage>
</organism>
<proteinExistence type="predicted"/>
<name>A0A1S2VJS1_9BACT</name>
<dbReference type="EMBL" id="MORL01000008">
    <property type="protein sequence ID" value="OIN58068.1"/>
    <property type="molecule type" value="Genomic_DNA"/>
</dbReference>
<protein>
    <recommendedName>
        <fullName evidence="3">DUF2188 domain-containing protein</fullName>
    </recommendedName>
</protein>
<dbReference type="OrthoDB" id="8858565at2"/>
<evidence type="ECO:0008006" key="3">
    <source>
        <dbReference type="Google" id="ProtNLM"/>
    </source>
</evidence>